<dbReference type="Pfam" id="PF16860">
    <property type="entry name" value="CX9C"/>
    <property type="match status" value="1"/>
</dbReference>
<dbReference type="AlphaFoldDB" id="A0A3B0MPV8"/>
<dbReference type="InterPro" id="IPR031731">
    <property type="entry name" value="CX9C"/>
</dbReference>
<sequence length="149" mass="17260">MLNDDRKCSKDLNEYYKCLSSSGRDPSKCQTQEIALRKCSTTDKENDYCLNELLELYRCTKKPDANGCANEFLLFRECNRPGGPEILVKDEMYKVNLKHLDKYNLSSNVICPVNPPKRSMKNISKLLEQMKQVCGFKNFQEKFTPQVKS</sequence>
<evidence type="ECO:0000313" key="2">
    <source>
        <dbReference type="EMBL" id="SVP90924.1"/>
    </source>
</evidence>
<evidence type="ECO:0000313" key="3">
    <source>
        <dbReference type="EMBL" id="SVP91532.1"/>
    </source>
</evidence>
<name>A0A3B0MPV8_THEAN</name>
<proteinExistence type="predicted"/>
<feature type="domain" description="IMS import disulfide relay-system CHCH-CHCH-like Cx9C" evidence="1">
    <location>
        <begin position="6"/>
        <end position="42"/>
    </location>
</feature>
<dbReference type="VEuPathDB" id="PiroplasmaDB:TA13675"/>
<gene>
    <name evidence="2" type="ORF">TAT_000163600</name>
    <name evidence="3" type="ORF">TAV_000163800</name>
</gene>
<dbReference type="EMBL" id="UIVT01000002">
    <property type="protein sequence ID" value="SVP90924.1"/>
    <property type="molecule type" value="Genomic_DNA"/>
</dbReference>
<dbReference type="Gene3D" id="1.10.287.2900">
    <property type="match status" value="1"/>
</dbReference>
<accession>A0A3B0MPV8</accession>
<evidence type="ECO:0000259" key="1">
    <source>
        <dbReference type="Pfam" id="PF16860"/>
    </source>
</evidence>
<dbReference type="EMBL" id="UIVS01000002">
    <property type="protein sequence ID" value="SVP91532.1"/>
    <property type="molecule type" value="Genomic_DNA"/>
</dbReference>
<organism evidence="3">
    <name type="scientific">Theileria annulata</name>
    <dbReference type="NCBI Taxonomy" id="5874"/>
    <lineage>
        <taxon>Eukaryota</taxon>
        <taxon>Sar</taxon>
        <taxon>Alveolata</taxon>
        <taxon>Apicomplexa</taxon>
        <taxon>Aconoidasida</taxon>
        <taxon>Piroplasmida</taxon>
        <taxon>Theileriidae</taxon>
        <taxon>Theileria</taxon>
    </lineage>
</organism>
<protein>
    <recommendedName>
        <fullName evidence="1">IMS import disulfide relay-system CHCH-CHCH-like Cx9C domain-containing protein</fullName>
    </recommendedName>
</protein>
<reference evidence="3" key="1">
    <citation type="submission" date="2018-07" db="EMBL/GenBank/DDBJ databases">
        <authorList>
            <person name="Quirk P.G."/>
            <person name="Krulwich T.A."/>
        </authorList>
    </citation>
    <scope>NUCLEOTIDE SEQUENCE</scope>
    <source>
        <strain evidence="3">Anand</strain>
    </source>
</reference>